<proteinExistence type="inferred from homology"/>
<dbReference type="Proteomes" id="UP001498398">
    <property type="component" value="Unassembled WGS sequence"/>
</dbReference>
<gene>
    <name evidence="4" type="ORF">VKT23_012484</name>
</gene>
<name>A0ABR1J6X2_9AGAR</name>
<dbReference type="PANTHER" id="PTHR10366:SF564">
    <property type="entry name" value="STEROL-4-ALPHA-CARBOXYLATE 3-DEHYDROGENASE, DECARBOXYLATING"/>
    <property type="match status" value="1"/>
</dbReference>
<evidence type="ECO:0000256" key="2">
    <source>
        <dbReference type="ARBA" id="ARBA00023445"/>
    </source>
</evidence>
<dbReference type="InterPro" id="IPR050425">
    <property type="entry name" value="NAD(P)_dehydrat-like"/>
</dbReference>
<dbReference type="InterPro" id="IPR036291">
    <property type="entry name" value="NAD(P)-bd_dom_sf"/>
</dbReference>
<feature type="domain" description="NAD-dependent epimerase/dehydratase" evidence="3">
    <location>
        <begin position="11"/>
        <end position="293"/>
    </location>
</feature>
<organism evidence="4 5">
    <name type="scientific">Marasmiellus scandens</name>
    <dbReference type="NCBI Taxonomy" id="2682957"/>
    <lineage>
        <taxon>Eukaryota</taxon>
        <taxon>Fungi</taxon>
        <taxon>Dikarya</taxon>
        <taxon>Basidiomycota</taxon>
        <taxon>Agaricomycotina</taxon>
        <taxon>Agaricomycetes</taxon>
        <taxon>Agaricomycetidae</taxon>
        <taxon>Agaricales</taxon>
        <taxon>Marasmiineae</taxon>
        <taxon>Omphalotaceae</taxon>
        <taxon>Marasmiellus</taxon>
    </lineage>
</organism>
<dbReference type="SUPFAM" id="SSF51735">
    <property type="entry name" value="NAD(P)-binding Rossmann-fold domains"/>
    <property type="match status" value="1"/>
</dbReference>
<comment type="similarity">
    <text evidence="2">Belongs to the NAD(P)-dependent epimerase/dehydratase family. Dihydroflavonol-4-reductase subfamily.</text>
</comment>
<dbReference type="Gene3D" id="3.40.50.720">
    <property type="entry name" value="NAD(P)-binding Rossmann-like Domain"/>
    <property type="match status" value="1"/>
</dbReference>
<protein>
    <recommendedName>
        <fullName evidence="3">NAD-dependent epimerase/dehydratase domain-containing protein</fullName>
    </recommendedName>
</protein>
<evidence type="ECO:0000313" key="5">
    <source>
        <dbReference type="Proteomes" id="UP001498398"/>
    </source>
</evidence>
<dbReference type="EMBL" id="JBANRG010000030">
    <property type="protein sequence ID" value="KAK7451805.1"/>
    <property type="molecule type" value="Genomic_DNA"/>
</dbReference>
<keyword evidence="1" id="KW-0560">Oxidoreductase</keyword>
<accession>A0ABR1J6X2</accession>
<dbReference type="InterPro" id="IPR001509">
    <property type="entry name" value="Epimerase_deHydtase"/>
</dbReference>
<evidence type="ECO:0000259" key="3">
    <source>
        <dbReference type="Pfam" id="PF01370"/>
    </source>
</evidence>
<comment type="caution">
    <text evidence="4">The sequence shown here is derived from an EMBL/GenBank/DDBJ whole genome shotgun (WGS) entry which is preliminary data.</text>
</comment>
<evidence type="ECO:0000313" key="4">
    <source>
        <dbReference type="EMBL" id="KAK7451805.1"/>
    </source>
</evidence>
<dbReference type="PANTHER" id="PTHR10366">
    <property type="entry name" value="NAD DEPENDENT EPIMERASE/DEHYDRATASE"/>
    <property type="match status" value="1"/>
</dbReference>
<keyword evidence="5" id="KW-1185">Reference proteome</keyword>
<sequence>MPAITTPNSTILVTGANGFIATWLVGDLLTRGYTVRAAVRSEAKGRHLLKVYEGYVQQGKLAIFEIGGDMAKSGTFDEAVKGVDAVIHTAAAVHLHAKEPKEMIEPAVNGIVGIMESVVKYGQVPSVVIAMIKNNFYPDRTSVRRLVITSSCAAIRAFSTVPVMLSEKDWNDEHVKECEEKGKDANPLAMYAASKTLAEKAGWEYYEKHKSETTWDLCFLNPPWVFGPVKHEVTSIESLNESNLYWYKATIKDDFGGYSPLHAPSHGWVDVREVSEAHVRAMETPEAGGQRIIIAAGQFVWQDCVDAVNSVVPSPWKSHPPPYAQGEPDGQRIRLITWVTEKEKEIFGLKFRTMKETAKDILQDYERHGWA</sequence>
<reference evidence="4 5" key="1">
    <citation type="submission" date="2024-01" db="EMBL/GenBank/DDBJ databases">
        <title>A draft genome for the cacao thread blight pathogen Marasmiellus scandens.</title>
        <authorList>
            <person name="Baruah I.K."/>
            <person name="Leung J."/>
            <person name="Bukari Y."/>
            <person name="Amoako-Attah I."/>
            <person name="Meinhardt L.W."/>
            <person name="Bailey B.A."/>
            <person name="Cohen S.P."/>
        </authorList>
    </citation>
    <scope>NUCLEOTIDE SEQUENCE [LARGE SCALE GENOMIC DNA]</scope>
    <source>
        <strain evidence="4 5">GH-19</strain>
    </source>
</reference>
<evidence type="ECO:0000256" key="1">
    <source>
        <dbReference type="ARBA" id="ARBA00023002"/>
    </source>
</evidence>
<dbReference type="Pfam" id="PF01370">
    <property type="entry name" value="Epimerase"/>
    <property type="match status" value="1"/>
</dbReference>